<comment type="caution">
    <text evidence="2">The sequence shown here is derived from an EMBL/GenBank/DDBJ whole genome shotgun (WGS) entry which is preliminary data.</text>
</comment>
<evidence type="ECO:0000256" key="1">
    <source>
        <dbReference type="SAM" id="MobiDB-lite"/>
    </source>
</evidence>
<protein>
    <submittedName>
        <fullName evidence="2">Uncharacterized protein</fullName>
    </submittedName>
</protein>
<dbReference type="RefSeq" id="WP_188828434.1">
    <property type="nucleotide sequence ID" value="NZ_BMMW01000002.1"/>
</dbReference>
<gene>
    <name evidence="2" type="ORF">GCM10011591_17700</name>
</gene>
<dbReference type="Proteomes" id="UP000612956">
    <property type="component" value="Unassembled WGS sequence"/>
</dbReference>
<evidence type="ECO:0000313" key="2">
    <source>
        <dbReference type="EMBL" id="GGK46821.1"/>
    </source>
</evidence>
<accession>A0A917QFQ1</accession>
<feature type="compositionally biased region" description="Low complexity" evidence="1">
    <location>
        <begin position="85"/>
        <end position="99"/>
    </location>
</feature>
<feature type="compositionally biased region" description="Low complexity" evidence="1">
    <location>
        <begin position="122"/>
        <end position="181"/>
    </location>
</feature>
<feature type="region of interest" description="Disordered" evidence="1">
    <location>
        <begin position="70"/>
        <end position="181"/>
    </location>
</feature>
<sequence length="181" mass="18308">MKKMPTKFLGPLVAVGTVSFGLIVIGACGVGQKDTYVAPPPIQAELAAAPAPIADVTSSTTVRLTIPPSPTWQVGPYVSPRKPFSLSSTETSESATPSEGAPEEPRPELAMETSAATTVVQPTPSKTPTVVAPVAPTATTTPAAPTTSDAPTPTAAPTTTAEPTTVAPTTEPTSTPETPTY</sequence>
<dbReference type="AlphaFoldDB" id="A0A917QFQ1"/>
<dbReference type="EMBL" id="BMMW01000002">
    <property type="protein sequence ID" value="GGK46821.1"/>
    <property type="molecule type" value="Genomic_DNA"/>
</dbReference>
<evidence type="ECO:0000313" key="3">
    <source>
        <dbReference type="Proteomes" id="UP000612956"/>
    </source>
</evidence>
<name>A0A917QFQ1_9NOCA</name>
<reference evidence="2" key="2">
    <citation type="submission" date="2020-09" db="EMBL/GenBank/DDBJ databases">
        <authorList>
            <person name="Sun Q."/>
            <person name="Zhou Y."/>
        </authorList>
    </citation>
    <scope>NUCLEOTIDE SEQUENCE</scope>
    <source>
        <strain evidence="2">CGMCC 4.7278</strain>
    </source>
</reference>
<organism evidence="2 3">
    <name type="scientific">Nocardia camponoti</name>
    <dbReference type="NCBI Taxonomy" id="1616106"/>
    <lineage>
        <taxon>Bacteria</taxon>
        <taxon>Bacillati</taxon>
        <taxon>Actinomycetota</taxon>
        <taxon>Actinomycetes</taxon>
        <taxon>Mycobacteriales</taxon>
        <taxon>Nocardiaceae</taxon>
        <taxon>Nocardia</taxon>
    </lineage>
</organism>
<reference evidence="2" key="1">
    <citation type="journal article" date="2014" name="Int. J. Syst. Evol. Microbiol.">
        <title>Complete genome sequence of Corynebacterium casei LMG S-19264T (=DSM 44701T), isolated from a smear-ripened cheese.</title>
        <authorList>
            <consortium name="US DOE Joint Genome Institute (JGI-PGF)"/>
            <person name="Walter F."/>
            <person name="Albersmeier A."/>
            <person name="Kalinowski J."/>
            <person name="Ruckert C."/>
        </authorList>
    </citation>
    <scope>NUCLEOTIDE SEQUENCE</scope>
    <source>
        <strain evidence="2">CGMCC 4.7278</strain>
    </source>
</reference>
<proteinExistence type="predicted"/>
<keyword evidence="3" id="KW-1185">Reference proteome</keyword>
<dbReference type="PROSITE" id="PS51257">
    <property type="entry name" value="PROKAR_LIPOPROTEIN"/>
    <property type="match status" value="1"/>
</dbReference>